<protein>
    <submittedName>
        <fullName evidence="2">Uncharacterized protein</fullName>
    </submittedName>
</protein>
<dbReference type="AlphaFoldDB" id="A0A4Y3WH29"/>
<dbReference type="EMBL" id="BJNG01000003">
    <property type="protein sequence ID" value="GEC18144.1"/>
    <property type="molecule type" value="Genomic_DNA"/>
</dbReference>
<evidence type="ECO:0000313" key="2">
    <source>
        <dbReference type="EMBL" id="GEC18144.1"/>
    </source>
</evidence>
<evidence type="ECO:0000256" key="1">
    <source>
        <dbReference type="SAM" id="MobiDB-lite"/>
    </source>
</evidence>
<evidence type="ECO:0000313" key="3">
    <source>
        <dbReference type="Proteomes" id="UP000320338"/>
    </source>
</evidence>
<proteinExistence type="predicted"/>
<keyword evidence="3" id="KW-1185">Reference proteome</keyword>
<accession>A0A4Y3WH29</accession>
<name>A0A4Y3WH29_9PSEU</name>
<gene>
    <name evidence="2" type="ORF">PHY01_04270</name>
</gene>
<dbReference type="Proteomes" id="UP000320338">
    <property type="component" value="Unassembled WGS sequence"/>
</dbReference>
<organism evidence="2 3">
    <name type="scientific">Pseudonocardia hydrocarbonoxydans</name>
    <dbReference type="NCBI Taxonomy" id="76726"/>
    <lineage>
        <taxon>Bacteria</taxon>
        <taxon>Bacillati</taxon>
        <taxon>Actinomycetota</taxon>
        <taxon>Actinomycetes</taxon>
        <taxon>Pseudonocardiales</taxon>
        <taxon>Pseudonocardiaceae</taxon>
        <taxon>Pseudonocardia</taxon>
    </lineage>
</organism>
<feature type="region of interest" description="Disordered" evidence="1">
    <location>
        <begin position="1"/>
        <end position="67"/>
    </location>
</feature>
<dbReference type="RefSeq" id="WP_141276476.1">
    <property type="nucleotide sequence ID" value="NZ_BAAARZ010000002.1"/>
</dbReference>
<reference evidence="2 3" key="1">
    <citation type="submission" date="2019-06" db="EMBL/GenBank/DDBJ databases">
        <title>Whole genome shotgun sequence of Pseudonocardia hydrocarbonoxydans NBRC 14498.</title>
        <authorList>
            <person name="Hosoyama A."/>
            <person name="Uohara A."/>
            <person name="Ohji S."/>
            <person name="Ichikawa N."/>
        </authorList>
    </citation>
    <scope>NUCLEOTIDE SEQUENCE [LARGE SCALE GENOMIC DNA]</scope>
    <source>
        <strain evidence="2 3">NBRC 14498</strain>
    </source>
</reference>
<comment type="caution">
    <text evidence="2">The sequence shown here is derived from an EMBL/GenBank/DDBJ whole genome shotgun (WGS) entry which is preliminary data.</text>
</comment>
<sequence length="67" mass="6905">MHGPEDDVPADPALANARETGGTDHEDTDTGDATSTTGVDRTDEFVGRVAGDDAGYAGETGAERRAR</sequence>